<protein>
    <submittedName>
        <fullName evidence="1">Uncharacterized protein</fullName>
    </submittedName>
</protein>
<reference evidence="1 2" key="1">
    <citation type="submission" date="2018-10" db="EMBL/GenBank/DDBJ databases">
        <authorList>
            <person name="Perry B.J."/>
            <person name="Sullivan J.T."/>
            <person name="Murphy R.J.T."/>
            <person name="Ramsay J.P."/>
            <person name="Ronson C.W."/>
        </authorList>
    </citation>
    <scope>NUCLEOTIDE SEQUENCE [LARGE SCALE GENOMIC DNA]</scope>
    <source>
        <strain evidence="1 2">NZP2014</strain>
    </source>
</reference>
<evidence type="ECO:0000313" key="2">
    <source>
        <dbReference type="Proteomes" id="UP000503339"/>
    </source>
</evidence>
<accession>A0A6M7UF16</accession>
<dbReference type="RefSeq" id="WP_064990084.1">
    <property type="nucleotide sequence ID" value="NZ_CP033361.1"/>
</dbReference>
<dbReference type="KEGG" id="merd:EB233_03435"/>
<name>A0A6M7UF16_9HYPH</name>
<sequence length="60" mass="6544">MMIFEPTNSGAYRAAKLAVLRNLMIKHIERTDAQAKNVEQALAVLAQANLDPRHASVASP</sequence>
<keyword evidence="2" id="KW-1185">Reference proteome</keyword>
<dbReference type="Proteomes" id="UP000503339">
    <property type="component" value="Chromosome"/>
</dbReference>
<dbReference type="EMBL" id="CP033361">
    <property type="protein sequence ID" value="QKC74708.1"/>
    <property type="molecule type" value="Genomic_DNA"/>
</dbReference>
<proteinExistence type="predicted"/>
<dbReference type="AlphaFoldDB" id="A0A6M7UF16"/>
<evidence type="ECO:0000313" key="1">
    <source>
        <dbReference type="EMBL" id="QKC74708.1"/>
    </source>
</evidence>
<gene>
    <name evidence="1" type="ORF">EB233_03435</name>
</gene>
<organism evidence="1 2">
    <name type="scientific">Mesorhizobium erdmanii</name>
    <dbReference type="NCBI Taxonomy" id="1777866"/>
    <lineage>
        <taxon>Bacteria</taxon>
        <taxon>Pseudomonadati</taxon>
        <taxon>Pseudomonadota</taxon>
        <taxon>Alphaproteobacteria</taxon>
        <taxon>Hyphomicrobiales</taxon>
        <taxon>Phyllobacteriaceae</taxon>
        <taxon>Mesorhizobium</taxon>
    </lineage>
</organism>